<reference evidence="1" key="1">
    <citation type="journal article" date="2019" name="Sci. Rep.">
        <title>Draft genome of Tanacetum cinerariifolium, the natural source of mosquito coil.</title>
        <authorList>
            <person name="Yamashiro T."/>
            <person name="Shiraishi A."/>
            <person name="Satake H."/>
            <person name="Nakayama K."/>
        </authorList>
    </citation>
    <scope>NUCLEOTIDE SEQUENCE</scope>
</reference>
<accession>A0A699H4C7</accession>
<protein>
    <submittedName>
        <fullName evidence="1">Uncharacterized protein</fullName>
    </submittedName>
</protein>
<gene>
    <name evidence="1" type="ORF">Tci_271386</name>
</gene>
<proteinExistence type="predicted"/>
<evidence type="ECO:0000313" key="1">
    <source>
        <dbReference type="EMBL" id="GEW99410.1"/>
    </source>
</evidence>
<comment type="caution">
    <text evidence="1">The sequence shown here is derived from an EMBL/GenBank/DDBJ whole genome shotgun (WGS) entry which is preliminary data.</text>
</comment>
<sequence length="221" mass="25792">MRLKKVLLDFNSNQKKRLSHLRTQLEQQQDYMIGKLNLLWKTVSKKLNDVSTPKNAGNYMAPKSIAATSHDEMEELRKKGVKIPSKLFSPKYLPPASIKELKKNSSALKRVHFINSIVILSKDSDTEEYVSLTNACRHDLGKMMRGNEEVKEQGKEEDEMETNMKVKEVIEEEESEFETDEEVKEILEEEEEDEDDENFNLFPTMKELSHHEWLLKNPRPP</sequence>
<organism evidence="1">
    <name type="scientific">Tanacetum cinerariifolium</name>
    <name type="common">Dalmatian daisy</name>
    <name type="synonym">Chrysanthemum cinerariifolium</name>
    <dbReference type="NCBI Taxonomy" id="118510"/>
    <lineage>
        <taxon>Eukaryota</taxon>
        <taxon>Viridiplantae</taxon>
        <taxon>Streptophyta</taxon>
        <taxon>Embryophyta</taxon>
        <taxon>Tracheophyta</taxon>
        <taxon>Spermatophyta</taxon>
        <taxon>Magnoliopsida</taxon>
        <taxon>eudicotyledons</taxon>
        <taxon>Gunneridae</taxon>
        <taxon>Pentapetalae</taxon>
        <taxon>asterids</taxon>
        <taxon>campanulids</taxon>
        <taxon>Asterales</taxon>
        <taxon>Asteraceae</taxon>
        <taxon>Asteroideae</taxon>
        <taxon>Anthemideae</taxon>
        <taxon>Anthemidinae</taxon>
        <taxon>Tanacetum</taxon>
    </lineage>
</organism>
<name>A0A699H4C7_TANCI</name>
<dbReference type="EMBL" id="BKCJ010084026">
    <property type="protein sequence ID" value="GEW99410.1"/>
    <property type="molecule type" value="Genomic_DNA"/>
</dbReference>
<dbReference type="AlphaFoldDB" id="A0A699H4C7"/>